<dbReference type="EMBL" id="CAKOGP040002258">
    <property type="protein sequence ID" value="CAJ1966142.1"/>
    <property type="molecule type" value="Genomic_DNA"/>
</dbReference>
<sequence length="482" mass="54965">MSNNDDDSEARTAARAIQFDGDLEHVQSLISSRLEKLSRSQIFKAYSDIHGTSDDIEGTSEMITTTLQQMEESIASIPKRQAYDRAKAMDPAYVESSQLRLRFLRGTGFKPKPAAEKLVRFFEIKLEFFGSRNLVKDIQQSDLKQKDRDYLYSGHIQWVPLKDNSGRLVTIMYPGPKERGVTLGSLLRVALYLRMVAIEDVQIQRKGFVFVLSAADIGRGLDLDLPKVKRYVERFIEIHNAMPGTLKALHIVCAENHRSFNQYIFAMMSQFMLLALRPSEVARVRIKKDCSQSEIQEYLIQFGIPEDQIPPSNDTTAYTALLTQRKELEQLRQSNQRIFRVNNSVESVCMPSPFDVISGRGRSLMGHHGNRILRNLVEEHMETYEAASRQHKKVVSSEVVDLIKKKGRFLREHLHGWVEIDTEAARMKVSHAFRDFRASSKKTFGKDTKEKDDVGYIIDHDGIGSFEFDSSDGEDDGGLFSI</sequence>
<keyword evidence="3" id="KW-1185">Reference proteome</keyword>
<dbReference type="InterPro" id="IPR049227">
    <property type="entry name" value="DUF6824"/>
</dbReference>
<accession>A0AAD2G8D2</accession>
<dbReference type="AlphaFoldDB" id="A0AAD2G8D2"/>
<name>A0AAD2G8D2_9STRA</name>
<gene>
    <name evidence="2" type="ORF">CYCCA115_LOCUS21725</name>
</gene>
<reference evidence="2" key="1">
    <citation type="submission" date="2023-08" db="EMBL/GenBank/DDBJ databases">
        <authorList>
            <person name="Audoor S."/>
            <person name="Bilcke G."/>
        </authorList>
    </citation>
    <scope>NUCLEOTIDE SEQUENCE</scope>
</reference>
<feature type="domain" description="DUF6824" evidence="1">
    <location>
        <begin position="355"/>
        <end position="435"/>
    </location>
</feature>
<proteinExistence type="predicted"/>
<evidence type="ECO:0000259" key="1">
    <source>
        <dbReference type="Pfam" id="PF20710"/>
    </source>
</evidence>
<protein>
    <recommendedName>
        <fullName evidence="1">DUF6824 domain-containing protein</fullName>
    </recommendedName>
</protein>
<dbReference type="Proteomes" id="UP001295423">
    <property type="component" value="Unassembled WGS sequence"/>
</dbReference>
<evidence type="ECO:0000313" key="3">
    <source>
        <dbReference type="Proteomes" id="UP001295423"/>
    </source>
</evidence>
<comment type="caution">
    <text evidence="2">The sequence shown here is derived from an EMBL/GenBank/DDBJ whole genome shotgun (WGS) entry which is preliminary data.</text>
</comment>
<organism evidence="2 3">
    <name type="scientific">Cylindrotheca closterium</name>
    <dbReference type="NCBI Taxonomy" id="2856"/>
    <lineage>
        <taxon>Eukaryota</taxon>
        <taxon>Sar</taxon>
        <taxon>Stramenopiles</taxon>
        <taxon>Ochrophyta</taxon>
        <taxon>Bacillariophyta</taxon>
        <taxon>Bacillariophyceae</taxon>
        <taxon>Bacillariophycidae</taxon>
        <taxon>Bacillariales</taxon>
        <taxon>Bacillariaceae</taxon>
        <taxon>Cylindrotheca</taxon>
    </lineage>
</organism>
<evidence type="ECO:0000313" key="2">
    <source>
        <dbReference type="EMBL" id="CAJ1966142.1"/>
    </source>
</evidence>
<dbReference type="Gene3D" id="3.40.525.10">
    <property type="entry name" value="CRAL-TRIO lipid binding domain"/>
    <property type="match status" value="1"/>
</dbReference>
<dbReference type="Pfam" id="PF20710">
    <property type="entry name" value="DUF6824"/>
    <property type="match status" value="1"/>
</dbReference>
<dbReference type="InterPro" id="IPR036865">
    <property type="entry name" value="CRAL-TRIO_dom_sf"/>
</dbReference>